<keyword evidence="2" id="KW-1185">Reference proteome</keyword>
<name>A0A9Q3ITT8_9BASI</name>
<evidence type="ECO:0000313" key="2">
    <source>
        <dbReference type="Proteomes" id="UP000765509"/>
    </source>
</evidence>
<sequence>MFSLRILFYTTFNQIFTLYKFLGQEKYLIFNQSFISTPYTQTDGLAERMMQKMEYIVRRFCAYGMEYKDHEGYTHEWVEHLPAVQLAYKISQHSTTGKSPSLVENGWDPPLAVGHLKKNLLTIHPTAKYFHDMCIAEAKEYNSQRYHKTHGTRIQRRG</sequence>
<dbReference type="Proteomes" id="UP000765509">
    <property type="component" value="Unassembled WGS sequence"/>
</dbReference>
<accession>A0A9Q3ITT8</accession>
<dbReference type="GO" id="GO:0003676">
    <property type="term" value="F:nucleic acid binding"/>
    <property type="evidence" value="ECO:0007669"/>
    <property type="project" value="InterPro"/>
</dbReference>
<evidence type="ECO:0000313" key="1">
    <source>
        <dbReference type="EMBL" id="MBW0549869.1"/>
    </source>
</evidence>
<dbReference type="OrthoDB" id="3158924at2759"/>
<dbReference type="AlphaFoldDB" id="A0A9Q3ITT8"/>
<comment type="caution">
    <text evidence="1">The sequence shown here is derived from an EMBL/GenBank/DDBJ whole genome shotgun (WGS) entry which is preliminary data.</text>
</comment>
<dbReference type="EMBL" id="AVOT02055304">
    <property type="protein sequence ID" value="MBW0549869.1"/>
    <property type="molecule type" value="Genomic_DNA"/>
</dbReference>
<dbReference type="Gene3D" id="3.30.420.10">
    <property type="entry name" value="Ribonuclease H-like superfamily/Ribonuclease H"/>
    <property type="match status" value="1"/>
</dbReference>
<gene>
    <name evidence="1" type="ORF">O181_089584</name>
</gene>
<organism evidence="1 2">
    <name type="scientific">Austropuccinia psidii MF-1</name>
    <dbReference type="NCBI Taxonomy" id="1389203"/>
    <lineage>
        <taxon>Eukaryota</taxon>
        <taxon>Fungi</taxon>
        <taxon>Dikarya</taxon>
        <taxon>Basidiomycota</taxon>
        <taxon>Pucciniomycotina</taxon>
        <taxon>Pucciniomycetes</taxon>
        <taxon>Pucciniales</taxon>
        <taxon>Sphaerophragmiaceae</taxon>
        <taxon>Austropuccinia</taxon>
    </lineage>
</organism>
<dbReference type="InterPro" id="IPR036397">
    <property type="entry name" value="RNaseH_sf"/>
</dbReference>
<evidence type="ECO:0008006" key="3">
    <source>
        <dbReference type="Google" id="ProtNLM"/>
    </source>
</evidence>
<reference evidence="1" key="1">
    <citation type="submission" date="2021-03" db="EMBL/GenBank/DDBJ databases">
        <title>Draft genome sequence of rust myrtle Austropuccinia psidii MF-1, a brazilian biotype.</title>
        <authorList>
            <person name="Quecine M.C."/>
            <person name="Pachon D.M.R."/>
            <person name="Bonatelli M.L."/>
            <person name="Correr F.H."/>
            <person name="Franceschini L.M."/>
            <person name="Leite T.F."/>
            <person name="Margarido G.R.A."/>
            <person name="Almeida C.A."/>
            <person name="Ferrarezi J.A."/>
            <person name="Labate C.A."/>
        </authorList>
    </citation>
    <scope>NUCLEOTIDE SEQUENCE</scope>
    <source>
        <strain evidence="1">MF-1</strain>
    </source>
</reference>
<protein>
    <recommendedName>
        <fullName evidence="3">Integrase catalytic domain-containing protein</fullName>
    </recommendedName>
</protein>
<proteinExistence type="predicted"/>